<dbReference type="CDD" id="cd03257">
    <property type="entry name" value="ABC_NikE_OppD_transporters"/>
    <property type="match status" value="1"/>
</dbReference>
<keyword evidence="2" id="KW-0547">Nucleotide-binding</keyword>
<gene>
    <name evidence="5" type="ORF">ACFOYW_03865</name>
</gene>
<evidence type="ECO:0000256" key="2">
    <source>
        <dbReference type="ARBA" id="ARBA00022741"/>
    </source>
</evidence>
<evidence type="ECO:0000259" key="4">
    <source>
        <dbReference type="PROSITE" id="PS50893"/>
    </source>
</evidence>
<comment type="caution">
    <text evidence="5">The sequence shown here is derived from an EMBL/GenBank/DDBJ whole genome shotgun (WGS) entry which is preliminary data.</text>
</comment>
<keyword evidence="1" id="KW-0813">Transport</keyword>
<dbReference type="InterPro" id="IPR017871">
    <property type="entry name" value="ABC_transporter-like_CS"/>
</dbReference>
<dbReference type="SUPFAM" id="SSF52540">
    <property type="entry name" value="P-loop containing nucleoside triphosphate hydrolases"/>
    <property type="match status" value="1"/>
</dbReference>
<keyword evidence="6" id="KW-1185">Reference proteome</keyword>
<keyword evidence="3 5" id="KW-0067">ATP-binding</keyword>
<organism evidence="5 6">
    <name type="scientific">Gryllotalpicola reticulitermitis</name>
    <dbReference type="NCBI Taxonomy" id="1184153"/>
    <lineage>
        <taxon>Bacteria</taxon>
        <taxon>Bacillati</taxon>
        <taxon>Actinomycetota</taxon>
        <taxon>Actinomycetes</taxon>
        <taxon>Micrococcales</taxon>
        <taxon>Microbacteriaceae</taxon>
        <taxon>Gryllotalpicola</taxon>
    </lineage>
</organism>
<dbReference type="EMBL" id="JBHSCN010000002">
    <property type="protein sequence ID" value="MFC4242500.1"/>
    <property type="molecule type" value="Genomic_DNA"/>
</dbReference>
<evidence type="ECO:0000313" key="6">
    <source>
        <dbReference type="Proteomes" id="UP001595900"/>
    </source>
</evidence>
<dbReference type="Pfam" id="PF00005">
    <property type="entry name" value="ABC_tran"/>
    <property type="match status" value="1"/>
</dbReference>
<reference evidence="6" key="1">
    <citation type="journal article" date="2019" name="Int. J. Syst. Evol. Microbiol.">
        <title>The Global Catalogue of Microorganisms (GCM) 10K type strain sequencing project: providing services to taxonomists for standard genome sequencing and annotation.</title>
        <authorList>
            <consortium name="The Broad Institute Genomics Platform"/>
            <consortium name="The Broad Institute Genome Sequencing Center for Infectious Disease"/>
            <person name="Wu L."/>
            <person name="Ma J."/>
        </authorList>
    </citation>
    <scope>NUCLEOTIDE SEQUENCE [LARGE SCALE GENOMIC DNA]</scope>
    <source>
        <strain evidence="6">CGMCC 1.10363</strain>
    </source>
</reference>
<evidence type="ECO:0000256" key="3">
    <source>
        <dbReference type="ARBA" id="ARBA00022840"/>
    </source>
</evidence>
<dbReference type="Pfam" id="PF08352">
    <property type="entry name" value="oligo_HPY"/>
    <property type="match status" value="1"/>
</dbReference>
<proteinExistence type="predicted"/>
<evidence type="ECO:0000313" key="5">
    <source>
        <dbReference type="EMBL" id="MFC4242500.1"/>
    </source>
</evidence>
<dbReference type="PANTHER" id="PTHR43067">
    <property type="entry name" value="OLIGOPEPTIDE/DIPEPTIDE ABC TRANSPORTER, ATPASE SUBUNIT"/>
    <property type="match status" value="1"/>
</dbReference>
<dbReference type="InterPro" id="IPR003593">
    <property type="entry name" value="AAA+_ATPase"/>
</dbReference>
<dbReference type="InterPro" id="IPR003439">
    <property type="entry name" value="ABC_transporter-like_ATP-bd"/>
</dbReference>
<evidence type="ECO:0000256" key="1">
    <source>
        <dbReference type="ARBA" id="ARBA00022448"/>
    </source>
</evidence>
<dbReference type="PROSITE" id="PS50893">
    <property type="entry name" value="ABC_TRANSPORTER_2"/>
    <property type="match status" value="1"/>
</dbReference>
<dbReference type="NCBIfam" id="TIGR01727">
    <property type="entry name" value="oligo_HPY"/>
    <property type="match status" value="1"/>
</dbReference>
<accession>A0ABV8Q2A8</accession>
<name>A0ABV8Q2A8_9MICO</name>
<dbReference type="PANTHER" id="PTHR43067:SF3">
    <property type="entry name" value="MALTOSE ABC TRANSPORTER, ATP-BINDING PROTEIN"/>
    <property type="match status" value="1"/>
</dbReference>
<sequence>MAVTNGAHDTMTAAADAWSEAPGTAPLLEVRGLTVVYDTPSGSVAAVDNVDLTVKRGEFVAVVGESGCGKSTMLFGIAQLLSSPARIASGDVIFRGQNLVAMNDKQLAPVRWRNLSVVMQSAMNALNPVKRIGAQYADTMKAHGVRDKREIRRRSEEVLALVGIDKIHLESYPHQLSGGMRQRAMIAMALLFTPELIIMDEPTSALDVVAQRSLMLQIKELQRKLGFAVLFVTHDMSLVSHFSDRLLVMYAGREVEFGETRTVFDAPAHPYSKGLLDAFPSIRGPKVPLVGIPGSPPALSAMPKGCRYEPRCPVAYADCKEHEPALYDVDGVLARCLLYSPDHQPPASVPSNADQRKESAL</sequence>
<dbReference type="RefSeq" id="WP_390227335.1">
    <property type="nucleotide sequence ID" value="NZ_JBHSCN010000002.1"/>
</dbReference>
<dbReference type="PROSITE" id="PS00211">
    <property type="entry name" value="ABC_TRANSPORTER_1"/>
    <property type="match status" value="1"/>
</dbReference>
<dbReference type="GO" id="GO:0005524">
    <property type="term" value="F:ATP binding"/>
    <property type="evidence" value="ECO:0007669"/>
    <property type="project" value="UniProtKB-KW"/>
</dbReference>
<feature type="domain" description="ABC transporter" evidence="4">
    <location>
        <begin position="30"/>
        <end position="276"/>
    </location>
</feature>
<dbReference type="InterPro" id="IPR027417">
    <property type="entry name" value="P-loop_NTPase"/>
</dbReference>
<dbReference type="Proteomes" id="UP001595900">
    <property type="component" value="Unassembled WGS sequence"/>
</dbReference>
<protein>
    <submittedName>
        <fullName evidence="5">ABC transporter ATP-binding protein</fullName>
    </submittedName>
</protein>
<dbReference type="Gene3D" id="3.40.50.300">
    <property type="entry name" value="P-loop containing nucleotide triphosphate hydrolases"/>
    <property type="match status" value="1"/>
</dbReference>
<dbReference type="SMART" id="SM00382">
    <property type="entry name" value="AAA"/>
    <property type="match status" value="1"/>
</dbReference>
<dbReference type="InterPro" id="IPR013563">
    <property type="entry name" value="Oligopep_ABC_C"/>
</dbReference>